<comment type="caution">
    <text evidence="1">The sequence shown here is derived from an EMBL/GenBank/DDBJ whole genome shotgun (WGS) entry which is preliminary data.</text>
</comment>
<evidence type="ECO:0000313" key="1">
    <source>
        <dbReference type="EMBL" id="NHM00974.1"/>
    </source>
</evidence>
<gene>
    <name evidence="1" type="ORF">G4D72_02495</name>
</gene>
<accession>A0ABX0I597</accession>
<organism evidence="1 2">
    <name type="scientific">Flavobacterium difficile</name>
    <dbReference type="NCBI Taxonomy" id="2709659"/>
    <lineage>
        <taxon>Bacteria</taxon>
        <taxon>Pseudomonadati</taxon>
        <taxon>Bacteroidota</taxon>
        <taxon>Flavobacteriia</taxon>
        <taxon>Flavobacteriales</taxon>
        <taxon>Flavobacteriaceae</taxon>
        <taxon>Flavobacterium</taxon>
    </lineage>
</organism>
<reference evidence="1 2" key="1">
    <citation type="submission" date="2020-02" db="EMBL/GenBank/DDBJ databases">
        <authorList>
            <person name="Chen W.-M."/>
        </authorList>
    </citation>
    <scope>NUCLEOTIDE SEQUENCE [LARGE SCALE GENOMIC DNA]</scope>
    <source>
        <strain evidence="1 2">KDG-16</strain>
    </source>
</reference>
<proteinExistence type="predicted"/>
<name>A0ABX0I597_9FLAO</name>
<sequence>MKLLEKLKNYMKLFSVKRNEAIYTCLQNNIPLTDNNISDVEEIVKQRKVK</sequence>
<dbReference type="Proteomes" id="UP000800984">
    <property type="component" value="Unassembled WGS sequence"/>
</dbReference>
<dbReference type="EMBL" id="JAAJBT010000001">
    <property type="protein sequence ID" value="NHM00974.1"/>
    <property type="molecule type" value="Genomic_DNA"/>
</dbReference>
<evidence type="ECO:0000313" key="2">
    <source>
        <dbReference type="Proteomes" id="UP000800984"/>
    </source>
</evidence>
<protein>
    <submittedName>
        <fullName evidence="1">Uncharacterized protein</fullName>
    </submittedName>
</protein>
<dbReference type="RefSeq" id="WP_166076006.1">
    <property type="nucleotide sequence ID" value="NZ_JAAJBT010000001.1"/>
</dbReference>
<keyword evidence="2" id="KW-1185">Reference proteome</keyword>